<dbReference type="OrthoDB" id="5168853at2"/>
<dbReference type="InterPro" id="IPR051209">
    <property type="entry name" value="FAD-bind_Monooxygenase_sf"/>
</dbReference>
<dbReference type="InterPro" id="IPR036188">
    <property type="entry name" value="FAD/NAD-bd_sf"/>
</dbReference>
<accession>A0A558AP74</accession>
<dbReference type="PANTHER" id="PTHR42877">
    <property type="entry name" value="L-ORNITHINE N(5)-MONOOXYGENASE-RELATED"/>
    <property type="match status" value="1"/>
</dbReference>
<reference evidence="1 2" key="1">
    <citation type="submission" date="2019-07" db="EMBL/GenBank/DDBJ databases">
        <title>New species of Amycolatopsis and Streptomyces.</title>
        <authorList>
            <person name="Duangmal K."/>
            <person name="Teo W.F.A."/>
            <person name="Lipun K."/>
        </authorList>
    </citation>
    <scope>NUCLEOTIDE SEQUENCE [LARGE SCALE GENOMIC DNA]</scope>
    <source>
        <strain evidence="1 2">JCM 30562</strain>
    </source>
</reference>
<evidence type="ECO:0000313" key="1">
    <source>
        <dbReference type="EMBL" id="TVT26064.1"/>
    </source>
</evidence>
<sequence length="630" mass="69454">MTEDYALHGEGLRRALADAELVPLLPALAHLTDDLSLLEPALRPRDVSQVIGQAPQGGLGPEEQARARTLAERAISRWADAGRPPPGLVAPDRLLEMMRFLAGPVSPEQLPLLHHQLGLHEEPARTAAVPADFLVVVIGAGMSGLVAAHQLRRAGIPFVVLERNDDVGGVWLENTYPGVRLDTSNFCYSYSFAQGDGWEDYYSPGGAVRRYLGGVSHDLGLRDSIRFRTAVRALTFDESDLRWRVEATGPDGPISLRANAVVSAVGQLNNPRDAEIPGLGTFAGPSWHTARWNHSVPLAGKRVAVVGTGASAFQVIGQIAAEVGSLSIFQRTPPWVMPTPTYTRKLKPGLRWLFHALPLYQRWYRFNQFWINVEGRRRFALVDPAWHRPGSVSADNDRLREALTASLAQTYEDRPDLLAKMTPDYPPYAKRMLRDDGSWAAALKQDNVEVVTEKIAEAYEGGLRTVDGAEHPADVIIHGTGFTASEFLRGITVRGRGGADLHERWGDDARAYGGITVPGFPNLFLLYGPNTNLVVNGSIVFFSEAEVEFVLACLGHLFEHRLRVLEPTEEALAQFYARVDEASSRMAFGVDGVSSWYKSASGRVTQNWPLTTLEFWEMTRGPVEGRFRAW</sequence>
<gene>
    <name evidence="1" type="ORF">FNH06_01170</name>
</gene>
<dbReference type="Proteomes" id="UP000318578">
    <property type="component" value="Unassembled WGS sequence"/>
</dbReference>
<protein>
    <submittedName>
        <fullName evidence="1">NAD(P)/FAD-dependent oxidoreductase</fullName>
    </submittedName>
</protein>
<comment type="caution">
    <text evidence="1">The sequence shown here is derived from an EMBL/GenBank/DDBJ whole genome shotgun (WGS) entry which is preliminary data.</text>
</comment>
<dbReference type="Pfam" id="PF13450">
    <property type="entry name" value="NAD_binding_8"/>
    <property type="match status" value="1"/>
</dbReference>
<dbReference type="SUPFAM" id="SSF51905">
    <property type="entry name" value="FAD/NAD(P)-binding domain"/>
    <property type="match status" value="1"/>
</dbReference>
<dbReference type="PANTHER" id="PTHR42877:SF4">
    <property type="entry name" value="FAD_NAD(P)-BINDING DOMAIN-CONTAINING PROTEIN-RELATED"/>
    <property type="match status" value="1"/>
</dbReference>
<dbReference type="Gene3D" id="3.50.50.60">
    <property type="entry name" value="FAD/NAD(P)-binding domain"/>
    <property type="match status" value="2"/>
</dbReference>
<name>A0A558AP74_9PSEU</name>
<dbReference type="AlphaFoldDB" id="A0A558AP74"/>
<dbReference type="EMBL" id="VJZA01000001">
    <property type="protein sequence ID" value="TVT26064.1"/>
    <property type="molecule type" value="Genomic_DNA"/>
</dbReference>
<keyword evidence="2" id="KW-1185">Reference proteome</keyword>
<evidence type="ECO:0000313" key="2">
    <source>
        <dbReference type="Proteomes" id="UP000318578"/>
    </source>
</evidence>
<organism evidence="1 2">
    <name type="scientific">Amycolatopsis acidiphila</name>
    <dbReference type="NCBI Taxonomy" id="715473"/>
    <lineage>
        <taxon>Bacteria</taxon>
        <taxon>Bacillati</taxon>
        <taxon>Actinomycetota</taxon>
        <taxon>Actinomycetes</taxon>
        <taxon>Pseudonocardiales</taxon>
        <taxon>Pseudonocardiaceae</taxon>
        <taxon>Amycolatopsis</taxon>
    </lineage>
</organism>
<dbReference type="RefSeq" id="WP_144632195.1">
    <property type="nucleotide sequence ID" value="NZ_BNAX01000008.1"/>
</dbReference>
<proteinExistence type="predicted"/>